<keyword evidence="3" id="KW-0539">Nucleus</keyword>
<dbReference type="Pfam" id="PF11715">
    <property type="entry name" value="Beta-prop_Nup120_160"/>
    <property type="match status" value="1"/>
</dbReference>
<accession>A0A0D2D3T3</accession>
<dbReference type="InterPro" id="IPR011044">
    <property type="entry name" value="Quino_amine_DH_bsu"/>
</dbReference>
<proteinExistence type="predicted"/>
<evidence type="ECO:0000259" key="7">
    <source>
        <dbReference type="Pfam" id="PF23300"/>
    </source>
</evidence>
<feature type="domain" description="Nucleoporin nup120-like HEAT repeat" evidence="7">
    <location>
        <begin position="861"/>
        <end position="1033"/>
    </location>
</feature>
<evidence type="ECO:0000256" key="2">
    <source>
        <dbReference type="ARBA" id="ARBA00022448"/>
    </source>
</evidence>
<sequence length="1244" mass="140121">MLNLYTETAFEVTPATQASIVNLQIPRKNGSYNKSKFSVNRSSHVNTSTKDEKSFSTHILSSQSSIYFRQSKSYPRTFHWKVVNSGRTLEIQCADLARSESDLKEAYYTLRFDLQDEIIPRGVAFADLDSGDDLHAFVCTSKNELFHVHLPTSAFRDAEVLRNDNLGDWCKPVDSSSLDINTVHHVWASSPLEFFLSFTSGKIQRSSRRSVDGHWKHDIYDDKTWGASIRGIVSRRGLQTIEHGAVSLDARTVQAMVTSPDSKFLFTVCLNHSLRVWNLLDGRIVATKDLLDAARDPNDRTHLNPAEDAFIQIFKLPLQRNPVLLTYTPQDGGQFKFWDLKGGATESLVVEDRCPNQRLSAPDPDPSGNTIWSMVGFKLDPISDFQPARLWVLWRNHNYHQLYRCTFDFGNLTSSWKANWVKCAASSSSKNVPPDLVRGDSDDPASKWLEYFFYPGRYTDTVLETALSVFEEATSVKLTAAQRSGTLRHRMCSILAATASLRKYGDSDIDYDRFVTDTDSQWRNFYRIAENINESRNAPMALAYDTICDMVWVTMAGKCCAIRECSIIELLQQNTIEDIPNLEEVAAQAWTHRKVSAEDGEPFQNLAILMDASKKFRESFAADLECDLTAAIEEDMSVGEECITPTRIFEIYDGVGFSEAISNEVFDRLEADLQAIGGMSSLNNEMFLGVLELLAKKTKRAKTALRNTIFGSSLFSAGIRDYISSQRQLLMDLLALAIFVEGELNQEDVKMTSFDASELYHHLAPLLRLCDRNLWLASRFRYVPLEVLGTDGLPNSARQPSTSPQENQRSVSIFEDTLGKAVRPQPAVDKPQVFLVTDQLIEIDDWASGKDTIENDDGVVYLLCDLLKQGEIDIATDFMRFQPSTPWSTYVKGRLALARGEHPMAAICFKKASYGLACGKAVGNLVALSAGLLSIIEAECFNNGLPLYLQHVSQLFETAQVYDESSKFAHLALQALQPDQKEPVANFKTEVLSRLFNAELKSFRIHHAYDALAQLTDPALQRSSVTLLVNAVLNPRCSIYDGRSAVEMIQSLPWNMHPSLARHVDQHLAYLAKKQTSAGTGWFTTDGAFDYLGILYAMRVAQKNYRGAVSVLYDRLKMVRRSGRMRNDPQATTLRHVLLSLINMMACVAPEEAYILADAEPESRGRLDAEKTLEGKETNKKRRRIIVTLEDLRKEYQQILDRCSRIERGDFDFEVDGESDEDEEVLADHSRLNLSSHFGDAMEF</sequence>
<protein>
    <submittedName>
        <fullName evidence="8">Uncharacterized protein</fullName>
    </submittedName>
</protein>
<reference evidence="8 9" key="1">
    <citation type="submission" date="2015-01" db="EMBL/GenBank/DDBJ databases">
        <title>The Genome Sequence of Exophiala oligosperma CBS72588.</title>
        <authorList>
            <consortium name="The Broad Institute Genomics Platform"/>
            <person name="Cuomo C."/>
            <person name="de Hoog S."/>
            <person name="Gorbushina A."/>
            <person name="Stielow B."/>
            <person name="Teixiera M."/>
            <person name="Abouelleil A."/>
            <person name="Chapman S.B."/>
            <person name="Priest M."/>
            <person name="Young S.K."/>
            <person name="Wortman J."/>
            <person name="Nusbaum C."/>
            <person name="Birren B."/>
        </authorList>
    </citation>
    <scope>NUCLEOTIDE SEQUENCE [LARGE SCALE GENOMIC DNA]</scope>
    <source>
        <strain evidence="8 9">CBS 72588</strain>
    </source>
</reference>
<evidence type="ECO:0000259" key="6">
    <source>
        <dbReference type="Pfam" id="PF21486"/>
    </source>
</evidence>
<gene>
    <name evidence="8" type="ORF">PV06_10856</name>
</gene>
<dbReference type="RefSeq" id="XP_016257171.1">
    <property type="nucleotide sequence ID" value="XM_016412446.1"/>
</dbReference>
<dbReference type="InterPro" id="IPR059141">
    <property type="entry name" value="Beta-prop_Nup120_160"/>
</dbReference>
<keyword evidence="4" id="KW-0853">WD repeat</keyword>
<evidence type="ECO:0000313" key="9">
    <source>
        <dbReference type="Proteomes" id="UP000053342"/>
    </source>
</evidence>
<dbReference type="GeneID" id="27362930"/>
<comment type="subcellular location">
    <subcellularLocation>
        <location evidence="1">Nucleus</location>
    </subcellularLocation>
</comment>
<keyword evidence="2" id="KW-0813">Transport</keyword>
<dbReference type="VEuPathDB" id="FungiDB:PV06_10856"/>
<evidence type="ECO:0000256" key="4">
    <source>
        <dbReference type="PROSITE-ProRule" id="PRU00221"/>
    </source>
</evidence>
<dbReference type="InterPro" id="IPR001680">
    <property type="entry name" value="WD40_rpt"/>
</dbReference>
<dbReference type="EMBL" id="KN847347">
    <property type="protein sequence ID" value="KIW36955.1"/>
    <property type="molecule type" value="Genomic_DNA"/>
</dbReference>
<dbReference type="PROSITE" id="PS50082">
    <property type="entry name" value="WD_REPEATS_2"/>
    <property type="match status" value="1"/>
</dbReference>
<evidence type="ECO:0000259" key="5">
    <source>
        <dbReference type="Pfam" id="PF11715"/>
    </source>
</evidence>
<dbReference type="OrthoDB" id="67716at2759"/>
<dbReference type="PROSITE" id="PS00678">
    <property type="entry name" value="WD_REPEATS_1"/>
    <property type="match status" value="1"/>
</dbReference>
<dbReference type="InterPro" id="IPR019775">
    <property type="entry name" value="WD40_repeat_CS"/>
</dbReference>
<evidence type="ECO:0000313" key="8">
    <source>
        <dbReference type="EMBL" id="KIW36955.1"/>
    </source>
</evidence>
<dbReference type="GO" id="GO:0005643">
    <property type="term" value="C:nuclear pore"/>
    <property type="evidence" value="ECO:0007669"/>
    <property type="project" value="UniProtKB-ARBA"/>
</dbReference>
<dbReference type="Pfam" id="PF21486">
    <property type="entry name" value="NUP120_helical"/>
    <property type="match status" value="1"/>
</dbReference>
<feature type="domain" description="Nucleoporin Nup120/160 beta-propeller" evidence="5">
    <location>
        <begin position="76"/>
        <end position="569"/>
    </location>
</feature>
<dbReference type="InterPro" id="IPR048884">
    <property type="entry name" value="Nup120_helical"/>
</dbReference>
<dbReference type="AlphaFoldDB" id="A0A0D2D3T3"/>
<evidence type="ECO:0000256" key="3">
    <source>
        <dbReference type="ARBA" id="ARBA00023242"/>
    </source>
</evidence>
<dbReference type="HOGENOM" id="CLU_003258_0_0_1"/>
<dbReference type="InterPro" id="IPR056548">
    <property type="entry name" value="HEAT_Nup120"/>
</dbReference>
<dbReference type="STRING" id="215243.A0A0D2D3T3"/>
<dbReference type="InterPro" id="IPR021717">
    <property type="entry name" value="Nucleoporin_Nup160"/>
</dbReference>
<evidence type="ECO:0000256" key="1">
    <source>
        <dbReference type="ARBA" id="ARBA00004123"/>
    </source>
</evidence>
<dbReference type="SUPFAM" id="SSF50969">
    <property type="entry name" value="YVTN repeat-like/Quinoprotein amine dehydrogenase"/>
    <property type="match status" value="1"/>
</dbReference>
<feature type="repeat" description="WD" evidence="4">
    <location>
        <begin position="246"/>
        <end position="287"/>
    </location>
</feature>
<dbReference type="GO" id="GO:0017056">
    <property type="term" value="F:structural constituent of nuclear pore"/>
    <property type="evidence" value="ECO:0007669"/>
    <property type="project" value="TreeGrafter"/>
</dbReference>
<feature type="domain" description="Nucleoporin Nup120 helical" evidence="6">
    <location>
        <begin position="633"/>
        <end position="763"/>
    </location>
</feature>
<name>A0A0D2D3T3_9EURO</name>
<dbReference type="Pfam" id="PF23300">
    <property type="entry name" value="HEAT_Nup120"/>
    <property type="match status" value="1"/>
</dbReference>
<dbReference type="Proteomes" id="UP000053342">
    <property type="component" value="Unassembled WGS sequence"/>
</dbReference>
<keyword evidence="9" id="KW-1185">Reference proteome</keyword>
<dbReference type="PANTHER" id="PTHR21286">
    <property type="entry name" value="NUCLEAR PORE COMPLEX PROTEIN NUP160"/>
    <property type="match status" value="1"/>
</dbReference>
<dbReference type="PANTHER" id="PTHR21286:SF0">
    <property type="entry name" value="NUCLEAR PORE COMPLEX PROTEIN NUP160"/>
    <property type="match status" value="1"/>
</dbReference>
<organism evidence="8 9">
    <name type="scientific">Exophiala oligosperma</name>
    <dbReference type="NCBI Taxonomy" id="215243"/>
    <lineage>
        <taxon>Eukaryota</taxon>
        <taxon>Fungi</taxon>
        <taxon>Dikarya</taxon>
        <taxon>Ascomycota</taxon>
        <taxon>Pezizomycotina</taxon>
        <taxon>Eurotiomycetes</taxon>
        <taxon>Chaetothyriomycetidae</taxon>
        <taxon>Chaetothyriales</taxon>
        <taxon>Herpotrichiellaceae</taxon>
        <taxon>Exophiala</taxon>
    </lineage>
</organism>